<proteinExistence type="inferred from homology"/>
<dbReference type="Pfam" id="PF25876">
    <property type="entry name" value="HH_MFP_RND"/>
    <property type="match status" value="1"/>
</dbReference>
<feature type="domain" description="CusB-like beta-barrel" evidence="3">
    <location>
        <begin position="210"/>
        <end position="279"/>
    </location>
</feature>
<dbReference type="AlphaFoldDB" id="A0A1N6E940"/>
<dbReference type="RefSeq" id="WP_074215643.1">
    <property type="nucleotide sequence ID" value="NZ_FSRG01000003.1"/>
</dbReference>
<evidence type="ECO:0000259" key="2">
    <source>
        <dbReference type="Pfam" id="PF25876"/>
    </source>
</evidence>
<evidence type="ECO:0000256" key="1">
    <source>
        <dbReference type="ARBA" id="ARBA00009477"/>
    </source>
</evidence>
<dbReference type="PANTHER" id="PTHR30469">
    <property type="entry name" value="MULTIDRUG RESISTANCE PROTEIN MDTA"/>
    <property type="match status" value="1"/>
</dbReference>
<dbReference type="EMBL" id="FSRG01000003">
    <property type="protein sequence ID" value="SIN79513.1"/>
    <property type="molecule type" value="Genomic_DNA"/>
</dbReference>
<feature type="domain" description="Multidrug resistance protein MdtA-like alpha-helical hairpin" evidence="2">
    <location>
        <begin position="101"/>
        <end position="170"/>
    </location>
</feature>
<dbReference type="InterPro" id="IPR058792">
    <property type="entry name" value="Beta-barrel_RND_2"/>
</dbReference>
<organism evidence="5 6">
    <name type="scientific">Halodesulfovibrio marinisediminis DSM 17456</name>
    <dbReference type="NCBI Taxonomy" id="1121457"/>
    <lineage>
        <taxon>Bacteria</taxon>
        <taxon>Pseudomonadati</taxon>
        <taxon>Thermodesulfobacteriota</taxon>
        <taxon>Desulfovibrionia</taxon>
        <taxon>Desulfovibrionales</taxon>
        <taxon>Desulfovibrionaceae</taxon>
        <taxon>Halodesulfovibrio</taxon>
    </lineage>
</organism>
<evidence type="ECO:0000313" key="6">
    <source>
        <dbReference type="Proteomes" id="UP000184694"/>
    </source>
</evidence>
<dbReference type="PANTHER" id="PTHR30469:SF20">
    <property type="entry name" value="EFFLUX RND TRANSPORTER PERIPLASMIC ADAPTOR SUBUNIT"/>
    <property type="match status" value="1"/>
</dbReference>
<protein>
    <submittedName>
        <fullName evidence="5">RND family efflux transporter, MFP subunit</fullName>
    </submittedName>
</protein>
<dbReference type="STRING" id="1121457.SAMN02745161_0802"/>
<dbReference type="Gene3D" id="1.10.287.470">
    <property type="entry name" value="Helix hairpin bin"/>
    <property type="match status" value="1"/>
</dbReference>
<dbReference type="OrthoDB" id="9801814at2"/>
<evidence type="ECO:0000259" key="3">
    <source>
        <dbReference type="Pfam" id="PF25954"/>
    </source>
</evidence>
<dbReference type="SUPFAM" id="SSF111369">
    <property type="entry name" value="HlyD-like secretion proteins"/>
    <property type="match status" value="1"/>
</dbReference>
<dbReference type="Gene3D" id="2.40.50.100">
    <property type="match status" value="1"/>
</dbReference>
<dbReference type="Pfam" id="PF25967">
    <property type="entry name" value="RND-MFP_C"/>
    <property type="match status" value="1"/>
</dbReference>
<evidence type="ECO:0000259" key="4">
    <source>
        <dbReference type="Pfam" id="PF25967"/>
    </source>
</evidence>
<dbReference type="Gene3D" id="2.40.420.20">
    <property type="match status" value="1"/>
</dbReference>
<comment type="similarity">
    <text evidence="1">Belongs to the membrane fusion protein (MFP) (TC 8.A.1) family.</text>
</comment>
<gene>
    <name evidence="5" type="ORF">SAMN02745161_0802</name>
</gene>
<dbReference type="GO" id="GO:1990281">
    <property type="term" value="C:efflux pump complex"/>
    <property type="evidence" value="ECO:0007669"/>
    <property type="project" value="TreeGrafter"/>
</dbReference>
<evidence type="ECO:0000313" key="5">
    <source>
        <dbReference type="EMBL" id="SIN79513.1"/>
    </source>
</evidence>
<dbReference type="Pfam" id="PF25954">
    <property type="entry name" value="Beta-barrel_RND_2"/>
    <property type="match status" value="1"/>
</dbReference>
<dbReference type="InterPro" id="IPR058624">
    <property type="entry name" value="MdtA-like_HH"/>
</dbReference>
<dbReference type="NCBIfam" id="TIGR01730">
    <property type="entry name" value="RND_mfp"/>
    <property type="match status" value="1"/>
</dbReference>
<dbReference type="Gene3D" id="2.40.30.170">
    <property type="match status" value="1"/>
</dbReference>
<name>A0A1N6E940_9BACT</name>
<dbReference type="InterPro" id="IPR058627">
    <property type="entry name" value="MdtA-like_C"/>
</dbReference>
<dbReference type="InterPro" id="IPR006143">
    <property type="entry name" value="RND_pump_MFP"/>
</dbReference>
<reference evidence="6" key="1">
    <citation type="submission" date="2016-11" db="EMBL/GenBank/DDBJ databases">
        <authorList>
            <person name="Varghese N."/>
            <person name="Submissions S."/>
        </authorList>
    </citation>
    <scope>NUCLEOTIDE SEQUENCE [LARGE SCALE GENOMIC DNA]</scope>
    <source>
        <strain evidence="6">DSM 17456</strain>
    </source>
</reference>
<sequence>MQARLKISFLFLMVMITAGFWGCGSKEEAELPSKRVIVYRVPNILKFRTWSTSGTAKDVLETILSFRVSGMIISLPVDVGQKVLAGDLVAELDPTDYLLELREAKASLQDILAELRNAKLDHDRKKKLVKQDVISLSEYDLAASYLDSMRAKADAQRERIAIAERNLSYTRLYVPEAGTISSVPAEVHTNVGIGEPVATLNSRGSLEMDIGVPDRLIAMVKLGQPVTIRFDVFRDMKLDGRVKEVGVRSNETSTFPVTISIDTKDKRIRSGMVGETTFSFEQVEKYRHVVVPAAAIFGLPNDNKYVWVVNPEEKTVHMRKVEILLPAEGGIIVSSGLNPEELVVIRGVHSLQEGQKVRIQEQ</sequence>
<dbReference type="GO" id="GO:0015562">
    <property type="term" value="F:efflux transmembrane transporter activity"/>
    <property type="evidence" value="ECO:0007669"/>
    <property type="project" value="TreeGrafter"/>
</dbReference>
<keyword evidence="6" id="KW-1185">Reference proteome</keyword>
<accession>A0A1N6E940</accession>
<feature type="domain" description="Multidrug resistance protein MdtA-like C-terminal permuted SH3" evidence="4">
    <location>
        <begin position="289"/>
        <end position="348"/>
    </location>
</feature>
<dbReference type="Proteomes" id="UP000184694">
    <property type="component" value="Unassembled WGS sequence"/>
</dbReference>